<dbReference type="GO" id="GO:0005737">
    <property type="term" value="C:cytoplasm"/>
    <property type="evidence" value="ECO:0007669"/>
    <property type="project" value="TreeGrafter"/>
</dbReference>
<gene>
    <name evidence="2" type="ORF">EG328_007248</name>
</gene>
<dbReference type="InterPro" id="IPR008812">
    <property type="entry name" value="Ran_GTP-bd-rel"/>
</dbReference>
<evidence type="ECO:0000313" key="2">
    <source>
        <dbReference type="EMBL" id="KAE9968825.1"/>
    </source>
</evidence>
<reference evidence="2 3" key="1">
    <citation type="submission" date="2018-12" db="EMBL/GenBank/DDBJ databases">
        <title>Venturia inaequalis Genome Resource.</title>
        <authorList>
            <person name="Lichtner F.J."/>
        </authorList>
    </citation>
    <scope>NUCLEOTIDE SEQUENCE [LARGE SCALE GENOMIC DNA]</scope>
    <source>
        <strain evidence="2 3">120213</strain>
    </source>
</reference>
<feature type="compositionally biased region" description="Acidic residues" evidence="1">
    <location>
        <begin position="371"/>
        <end position="397"/>
    </location>
</feature>
<feature type="compositionally biased region" description="Polar residues" evidence="1">
    <location>
        <begin position="711"/>
        <end position="723"/>
    </location>
</feature>
<protein>
    <recommendedName>
        <fullName evidence="4">Ran-binding-domain-containing protein</fullName>
    </recommendedName>
</protein>
<dbReference type="Proteomes" id="UP000447873">
    <property type="component" value="Unassembled WGS sequence"/>
</dbReference>
<evidence type="ECO:0008006" key="4">
    <source>
        <dbReference type="Google" id="ProtNLM"/>
    </source>
</evidence>
<evidence type="ECO:0000256" key="1">
    <source>
        <dbReference type="SAM" id="MobiDB-lite"/>
    </source>
</evidence>
<dbReference type="GO" id="GO:0030695">
    <property type="term" value="F:GTPase regulator activity"/>
    <property type="evidence" value="ECO:0007669"/>
    <property type="project" value="TreeGrafter"/>
</dbReference>
<feature type="region of interest" description="Disordered" evidence="1">
    <location>
        <begin position="360"/>
        <end position="430"/>
    </location>
</feature>
<dbReference type="Pfam" id="PF05508">
    <property type="entry name" value="Ran-binding"/>
    <property type="match status" value="1"/>
</dbReference>
<feature type="compositionally biased region" description="Low complexity" evidence="1">
    <location>
        <begin position="673"/>
        <end position="683"/>
    </location>
</feature>
<evidence type="ECO:0000313" key="3">
    <source>
        <dbReference type="Proteomes" id="UP000447873"/>
    </source>
</evidence>
<accession>A0A8H3UF26</accession>
<proteinExistence type="predicted"/>
<feature type="compositionally biased region" description="Polar residues" evidence="1">
    <location>
        <begin position="624"/>
        <end position="648"/>
    </location>
</feature>
<name>A0A8H3UF26_VENIN</name>
<feature type="region of interest" description="Disordered" evidence="1">
    <location>
        <begin position="448"/>
        <end position="473"/>
    </location>
</feature>
<dbReference type="PANTHER" id="PTHR31010:SF2">
    <property type="entry name" value="RAN-SPECIFIC GTPASE-ACTIVATING PROTEIN 30"/>
    <property type="match status" value="1"/>
</dbReference>
<comment type="caution">
    <text evidence="2">The sequence shown here is derived from an EMBL/GenBank/DDBJ whole genome shotgun (WGS) entry which is preliminary data.</text>
</comment>
<feature type="region of interest" description="Disordered" evidence="1">
    <location>
        <begin position="484"/>
        <end position="503"/>
    </location>
</feature>
<sequence>MDILLSKVTQGAVNYAIRSGITITSGFAIQQCSRLLRNVKGDDRQKISTLQRRLESKISIISPAIDMIELIAARGNTSLESAVSLTKELRLEIQNLGVRLSKAAADEELSRKGGSRAKSREQNDLELDIIVGDMKRLLARIEDAVPLINLAITTSGVSLSTTLPPSVSPSRLLQASTFLTSGDANYAARPGTPVQVGPVFVLSVYMLFTAHAFRPHDSEGVRETTWQEVIHKARVKLMRVPLDRMYDLPGSKVEPLNQSVNGALPHGDDYFPNNVPSQGKAYEFGYQLLIVEDLDDDRMHDEDEQEPFEDVARAGIREVIPVHQVSKLFYADTGKILNIGNEGEATNPILLVKRDVNAEPPRRMVQRQETEPDDDVSFSTEFDEERAASEDEDEDGPDAQLRRESSAAPEPQSPETLAPDSPKHKKWSFPPNLDPEWMAFEVYNEAPDTDDEDYETSGVDESSPAPKSSFSPLDPLTAAFTSLRFRSPTPTPSPGPENFRGSQLVHKPALQPPENTLPVNTPSLPNLRSSLSLLELLVRLTALQQFQQSSHLAITDELLNFFLHDSSTTGAGADTEYRKKVRRDARRRVGFDPYDESPIKRRGEEYIDQYGDQDQADWDDGQAENWQDSPRGSYSRSQTASRNNSPGLTSPPPMSSPSFGRGIPPPNPGSPIRQPTSGRSTTPRTPPKGRPDVLRRATTHGRSPLSRIESDSTLGISPDTTGLNGAGQHDGTQ</sequence>
<organism evidence="2 3">
    <name type="scientific">Venturia inaequalis</name>
    <name type="common">Apple scab fungus</name>
    <dbReference type="NCBI Taxonomy" id="5025"/>
    <lineage>
        <taxon>Eukaryota</taxon>
        <taxon>Fungi</taxon>
        <taxon>Dikarya</taxon>
        <taxon>Ascomycota</taxon>
        <taxon>Pezizomycotina</taxon>
        <taxon>Dothideomycetes</taxon>
        <taxon>Pleosporomycetidae</taxon>
        <taxon>Venturiales</taxon>
        <taxon>Venturiaceae</taxon>
        <taxon>Venturia</taxon>
    </lineage>
</organism>
<feature type="compositionally biased region" description="Basic and acidic residues" evidence="1">
    <location>
        <begin position="360"/>
        <end position="370"/>
    </location>
</feature>
<dbReference type="PANTHER" id="PTHR31010">
    <property type="entry name" value="RAN-SPECIFIC GTPASE-ACTIVATING PROTEIN 30-RELATED"/>
    <property type="match status" value="1"/>
</dbReference>
<dbReference type="AlphaFoldDB" id="A0A8H3UF26"/>
<feature type="region of interest" description="Disordered" evidence="1">
    <location>
        <begin position="613"/>
        <end position="733"/>
    </location>
</feature>
<dbReference type="GO" id="GO:0005634">
    <property type="term" value="C:nucleus"/>
    <property type="evidence" value="ECO:0007669"/>
    <property type="project" value="TreeGrafter"/>
</dbReference>
<dbReference type="EMBL" id="WNWS01000390">
    <property type="protein sequence ID" value="KAE9968825.1"/>
    <property type="molecule type" value="Genomic_DNA"/>
</dbReference>